<sequence>MKEIHVSTEFPSEGKLPSVVKSKFNSFPAMDTTRVVRVQFPPKSYNLSCASARVVPVPDLCSNMCSLSLGVATICSSVIAVFFCAIKTACVLRIPLLYPFPLL</sequence>
<evidence type="ECO:0000256" key="1">
    <source>
        <dbReference type="SAM" id="Phobius"/>
    </source>
</evidence>
<name>A0A8D8WVL3_9HEMI</name>
<organism evidence="2">
    <name type="scientific">Cacopsylla melanoneura</name>
    <dbReference type="NCBI Taxonomy" id="428564"/>
    <lineage>
        <taxon>Eukaryota</taxon>
        <taxon>Metazoa</taxon>
        <taxon>Ecdysozoa</taxon>
        <taxon>Arthropoda</taxon>
        <taxon>Hexapoda</taxon>
        <taxon>Insecta</taxon>
        <taxon>Pterygota</taxon>
        <taxon>Neoptera</taxon>
        <taxon>Paraneoptera</taxon>
        <taxon>Hemiptera</taxon>
        <taxon>Sternorrhyncha</taxon>
        <taxon>Psylloidea</taxon>
        <taxon>Psyllidae</taxon>
        <taxon>Psyllinae</taxon>
        <taxon>Cacopsylla</taxon>
    </lineage>
</organism>
<protein>
    <submittedName>
        <fullName evidence="2">Uncharacterized protein</fullName>
    </submittedName>
</protein>
<feature type="transmembrane region" description="Helical" evidence="1">
    <location>
        <begin position="67"/>
        <end position="86"/>
    </location>
</feature>
<keyword evidence="1" id="KW-0812">Transmembrane</keyword>
<evidence type="ECO:0000313" key="2">
    <source>
        <dbReference type="EMBL" id="CAG6674192.1"/>
    </source>
</evidence>
<proteinExistence type="predicted"/>
<accession>A0A8D8WVL3</accession>
<dbReference type="AlphaFoldDB" id="A0A8D8WVL3"/>
<keyword evidence="1" id="KW-1133">Transmembrane helix</keyword>
<dbReference type="EMBL" id="HBUF01233218">
    <property type="protein sequence ID" value="CAG6674192.1"/>
    <property type="molecule type" value="Transcribed_RNA"/>
</dbReference>
<keyword evidence="1" id="KW-0472">Membrane</keyword>
<reference evidence="2" key="1">
    <citation type="submission" date="2021-05" db="EMBL/GenBank/DDBJ databases">
        <authorList>
            <person name="Alioto T."/>
            <person name="Alioto T."/>
            <person name="Gomez Garrido J."/>
        </authorList>
    </citation>
    <scope>NUCLEOTIDE SEQUENCE</scope>
</reference>